<organism evidence="2 3">
    <name type="scientific">Puccinia graminis f. sp. tritici (strain CRL 75-36-700-3 / race SCCL)</name>
    <name type="common">Black stem rust fungus</name>
    <dbReference type="NCBI Taxonomy" id="418459"/>
    <lineage>
        <taxon>Eukaryota</taxon>
        <taxon>Fungi</taxon>
        <taxon>Dikarya</taxon>
        <taxon>Basidiomycota</taxon>
        <taxon>Pucciniomycotina</taxon>
        <taxon>Pucciniomycetes</taxon>
        <taxon>Pucciniales</taxon>
        <taxon>Pucciniaceae</taxon>
        <taxon>Puccinia</taxon>
    </lineage>
</organism>
<evidence type="ECO:0000313" key="2">
    <source>
        <dbReference type="EMBL" id="EFP84580.1"/>
    </source>
</evidence>
<feature type="chain" id="PRO_5003172042" evidence="1">
    <location>
        <begin position="21"/>
        <end position="224"/>
    </location>
</feature>
<feature type="signal peptide" evidence="1">
    <location>
        <begin position="1"/>
        <end position="20"/>
    </location>
</feature>
<dbReference type="KEGG" id="pgr:PGTG_10739"/>
<gene>
    <name evidence="2" type="ORF">PGTG_10739</name>
</gene>
<dbReference type="EMBL" id="DS178291">
    <property type="protein sequence ID" value="EFP84580.1"/>
    <property type="molecule type" value="Genomic_DNA"/>
</dbReference>
<dbReference type="InParanoid" id="E3KJV5"/>
<name>E3KJV5_PUCGT</name>
<reference key="1">
    <citation type="submission" date="2007-01" db="EMBL/GenBank/DDBJ databases">
        <title>The Genome Sequence of Puccinia graminis f. sp. tritici Strain CRL 75-36-700-3.</title>
        <authorList>
            <consortium name="The Broad Institute Genome Sequencing Platform"/>
            <person name="Birren B."/>
            <person name="Lander E."/>
            <person name="Galagan J."/>
            <person name="Nusbaum C."/>
            <person name="Devon K."/>
            <person name="Cuomo C."/>
            <person name="Jaffe D."/>
            <person name="Butler J."/>
            <person name="Alvarez P."/>
            <person name="Gnerre S."/>
            <person name="Grabherr M."/>
            <person name="Mauceli E."/>
            <person name="Brockman W."/>
            <person name="Young S."/>
            <person name="LaButti K."/>
            <person name="Sykes S."/>
            <person name="DeCaprio D."/>
            <person name="Crawford M."/>
            <person name="Koehrsen M."/>
            <person name="Engels R."/>
            <person name="Montgomery P."/>
            <person name="Pearson M."/>
            <person name="Howarth C."/>
            <person name="Larson L."/>
            <person name="White J."/>
            <person name="Zeng Q."/>
            <person name="Kodira C."/>
            <person name="Yandava C."/>
            <person name="Alvarado L."/>
            <person name="O'Leary S."/>
            <person name="Szabo L."/>
            <person name="Dean R."/>
            <person name="Schein J."/>
        </authorList>
    </citation>
    <scope>NUCLEOTIDE SEQUENCE</scope>
    <source>
        <strain>CRL 75-36-700-3</strain>
    </source>
</reference>
<dbReference type="HOGENOM" id="CLU_1235557_0_0_1"/>
<keyword evidence="3" id="KW-1185">Reference proteome</keyword>
<sequence>MHAIKSIFILLTLKFALVSACDINYRHTCELHDDRPGPRESPIVLRESFFRISGLQLTGVKFDCLTADLDVICKARPMIPAGARRDQKGQRGVRDFLHLRIEVEAQAFRNGEPNNYRYHNEFSGVCVVGLGWLAAWAIELDGSGMVVLISSADWRYEDISNTSRLSLFCASVSSYRLLLQSNKYVKHRHIQTYRAPPTSTKLHKYTAWYFHMIACVDWRKAEEA</sequence>
<dbReference type="AlphaFoldDB" id="E3KJV5"/>
<dbReference type="GeneID" id="10546169"/>
<reference evidence="3" key="2">
    <citation type="journal article" date="2011" name="Proc. Natl. Acad. Sci. U.S.A.">
        <title>Obligate biotrophy features unraveled by the genomic analysis of rust fungi.</title>
        <authorList>
            <person name="Duplessis S."/>
            <person name="Cuomo C.A."/>
            <person name="Lin Y.-C."/>
            <person name="Aerts A."/>
            <person name="Tisserant E."/>
            <person name="Veneault-Fourrey C."/>
            <person name="Joly D.L."/>
            <person name="Hacquard S."/>
            <person name="Amselem J."/>
            <person name="Cantarel B.L."/>
            <person name="Chiu R."/>
            <person name="Coutinho P.M."/>
            <person name="Feau N."/>
            <person name="Field M."/>
            <person name="Frey P."/>
            <person name="Gelhaye E."/>
            <person name="Goldberg J."/>
            <person name="Grabherr M.G."/>
            <person name="Kodira C.D."/>
            <person name="Kohler A."/>
            <person name="Kuees U."/>
            <person name="Lindquist E.A."/>
            <person name="Lucas S.M."/>
            <person name="Mago R."/>
            <person name="Mauceli E."/>
            <person name="Morin E."/>
            <person name="Murat C."/>
            <person name="Pangilinan J.L."/>
            <person name="Park R."/>
            <person name="Pearson M."/>
            <person name="Quesneville H."/>
            <person name="Rouhier N."/>
            <person name="Sakthikumar S."/>
            <person name="Salamov A.A."/>
            <person name="Schmutz J."/>
            <person name="Selles B."/>
            <person name="Shapiro H."/>
            <person name="Tanguay P."/>
            <person name="Tuskan G.A."/>
            <person name="Henrissat B."/>
            <person name="Van de Peer Y."/>
            <person name="Rouze P."/>
            <person name="Ellis J.G."/>
            <person name="Dodds P.N."/>
            <person name="Schein J.E."/>
            <person name="Zhong S."/>
            <person name="Hamelin R.C."/>
            <person name="Grigoriev I.V."/>
            <person name="Szabo L.J."/>
            <person name="Martin F."/>
        </authorList>
    </citation>
    <scope>NUCLEOTIDE SEQUENCE [LARGE SCALE GENOMIC DNA]</scope>
    <source>
        <strain evidence="3">CRL 75-36-700-3 / race SCCL</strain>
    </source>
</reference>
<dbReference type="OrthoDB" id="10526438at2759"/>
<accession>E3KJV5</accession>
<proteinExistence type="predicted"/>
<protein>
    <submittedName>
        <fullName evidence="2">Uncharacterized protein</fullName>
    </submittedName>
</protein>
<evidence type="ECO:0000313" key="3">
    <source>
        <dbReference type="Proteomes" id="UP000008783"/>
    </source>
</evidence>
<evidence type="ECO:0000256" key="1">
    <source>
        <dbReference type="SAM" id="SignalP"/>
    </source>
</evidence>
<keyword evidence="1" id="KW-0732">Signal</keyword>
<dbReference type="Proteomes" id="UP000008783">
    <property type="component" value="Unassembled WGS sequence"/>
</dbReference>
<dbReference type="RefSeq" id="XP_003328999.1">
    <property type="nucleotide sequence ID" value="XM_003328951.2"/>
</dbReference>
<dbReference type="VEuPathDB" id="FungiDB:PGTG_10739"/>